<sequence length="342" mass="37621">MSAAAETEWYQPLPWQQTQWSQIDGARRRGQLTHAWLLAGPEGVGKRAFARAVAASLLCSQPDELGRACGHCRGCRMLAAGGHPDAHLLSPDGHLGLAASDSLQHEDGLSFWTPKKDSARRDIAVDAARSLLEKLTVASHLGGARVVVVHPASAMSEATANALLKTIEEPPANTYLLFLAEFPQALKQTIRSRCQTLRFAPPPTTEALDWLRARHPAADAALLADAGGAPLRAAEWIAEDQPARRRRWQTLLSQVLERKLDPLQAAAEFGRDKLEVAALCRYWQEALLRQLRQGQWSPRHEQFLALLLENLRLLENQNAQPQLVLESLLLRWRTLAGAGASA</sequence>
<evidence type="ECO:0000313" key="4">
    <source>
        <dbReference type="EMBL" id="ROH89628.1"/>
    </source>
</evidence>
<keyword evidence="4" id="KW-0808">Transferase</keyword>
<keyword evidence="2" id="KW-0239">DNA-directed DNA polymerase</keyword>
<dbReference type="AlphaFoldDB" id="A0A3N0VBI4"/>
<dbReference type="Pfam" id="PF13177">
    <property type="entry name" value="DNA_pol3_delta2"/>
    <property type="match status" value="1"/>
</dbReference>
<dbReference type="InterPro" id="IPR027417">
    <property type="entry name" value="P-loop_NTPase"/>
</dbReference>
<dbReference type="GO" id="GO:0006261">
    <property type="term" value="P:DNA-templated DNA replication"/>
    <property type="evidence" value="ECO:0007669"/>
    <property type="project" value="TreeGrafter"/>
</dbReference>
<dbReference type="GO" id="GO:0009360">
    <property type="term" value="C:DNA polymerase III complex"/>
    <property type="evidence" value="ECO:0007669"/>
    <property type="project" value="TreeGrafter"/>
</dbReference>
<dbReference type="SUPFAM" id="SSF52540">
    <property type="entry name" value="P-loop containing nucleoside triphosphate hydrolases"/>
    <property type="match status" value="1"/>
</dbReference>
<organism evidence="4 5">
    <name type="scientific">Stagnimonas aquatica</name>
    <dbReference type="NCBI Taxonomy" id="2689987"/>
    <lineage>
        <taxon>Bacteria</taxon>
        <taxon>Pseudomonadati</taxon>
        <taxon>Pseudomonadota</taxon>
        <taxon>Gammaproteobacteria</taxon>
        <taxon>Nevskiales</taxon>
        <taxon>Nevskiaceae</taxon>
        <taxon>Stagnimonas</taxon>
    </lineage>
</organism>
<protein>
    <recommendedName>
        <fullName evidence="1">DNA-directed DNA polymerase</fullName>
        <ecNumber evidence="1">2.7.7.7</ecNumber>
    </recommendedName>
</protein>
<dbReference type="Gene3D" id="3.40.50.300">
    <property type="entry name" value="P-loop containing nucleotide triphosphate hydrolases"/>
    <property type="match status" value="1"/>
</dbReference>
<evidence type="ECO:0000313" key="5">
    <source>
        <dbReference type="Proteomes" id="UP000282106"/>
    </source>
</evidence>
<accession>A0A3N0VBI4</accession>
<evidence type="ECO:0000256" key="3">
    <source>
        <dbReference type="ARBA" id="ARBA00049244"/>
    </source>
</evidence>
<dbReference type="FunCoup" id="A0A3N0VBI4">
    <property type="interactions" value="187"/>
</dbReference>
<dbReference type="InterPro" id="IPR004622">
    <property type="entry name" value="DNA_pol_HolB"/>
</dbReference>
<comment type="caution">
    <text evidence="4">The sequence shown here is derived from an EMBL/GenBank/DDBJ whole genome shotgun (WGS) entry which is preliminary data.</text>
</comment>
<keyword evidence="5" id="KW-1185">Reference proteome</keyword>
<dbReference type="Proteomes" id="UP000282106">
    <property type="component" value="Unassembled WGS sequence"/>
</dbReference>
<evidence type="ECO:0000256" key="1">
    <source>
        <dbReference type="ARBA" id="ARBA00012417"/>
    </source>
</evidence>
<comment type="catalytic activity">
    <reaction evidence="3">
        <text>DNA(n) + a 2'-deoxyribonucleoside 5'-triphosphate = DNA(n+1) + diphosphate</text>
        <dbReference type="Rhea" id="RHEA:22508"/>
        <dbReference type="Rhea" id="RHEA-COMP:17339"/>
        <dbReference type="Rhea" id="RHEA-COMP:17340"/>
        <dbReference type="ChEBI" id="CHEBI:33019"/>
        <dbReference type="ChEBI" id="CHEBI:61560"/>
        <dbReference type="ChEBI" id="CHEBI:173112"/>
        <dbReference type="EC" id="2.7.7.7"/>
    </reaction>
</comment>
<name>A0A3N0VBI4_9GAMM</name>
<dbReference type="PANTHER" id="PTHR11669">
    <property type="entry name" value="REPLICATION FACTOR C / DNA POLYMERASE III GAMMA-TAU SUBUNIT"/>
    <property type="match status" value="1"/>
</dbReference>
<dbReference type="InterPro" id="IPR050238">
    <property type="entry name" value="DNA_Rep/Repair_Clamp_Loader"/>
</dbReference>
<dbReference type="EMBL" id="RJVO01000004">
    <property type="protein sequence ID" value="ROH89628.1"/>
    <property type="molecule type" value="Genomic_DNA"/>
</dbReference>
<dbReference type="RefSeq" id="WP_123211925.1">
    <property type="nucleotide sequence ID" value="NZ_RJVO01000004.1"/>
</dbReference>
<dbReference type="PANTHER" id="PTHR11669:SF8">
    <property type="entry name" value="DNA POLYMERASE III SUBUNIT DELTA"/>
    <property type="match status" value="1"/>
</dbReference>
<evidence type="ECO:0000256" key="2">
    <source>
        <dbReference type="ARBA" id="ARBA00022932"/>
    </source>
</evidence>
<dbReference type="GO" id="GO:0008408">
    <property type="term" value="F:3'-5' exonuclease activity"/>
    <property type="evidence" value="ECO:0007669"/>
    <property type="project" value="InterPro"/>
</dbReference>
<dbReference type="InParanoid" id="A0A3N0VBI4"/>
<proteinExistence type="predicted"/>
<gene>
    <name evidence="4" type="primary">holB</name>
    <name evidence="4" type="ORF">ED208_10910</name>
</gene>
<dbReference type="GO" id="GO:0003887">
    <property type="term" value="F:DNA-directed DNA polymerase activity"/>
    <property type="evidence" value="ECO:0007669"/>
    <property type="project" value="UniProtKB-KW"/>
</dbReference>
<dbReference type="EC" id="2.7.7.7" evidence="1"/>
<dbReference type="NCBIfam" id="TIGR00678">
    <property type="entry name" value="holB"/>
    <property type="match status" value="1"/>
</dbReference>
<reference evidence="4 5" key="1">
    <citation type="submission" date="2018-10" db="EMBL/GenBank/DDBJ databases">
        <authorList>
            <person name="Chen W.-M."/>
        </authorList>
    </citation>
    <scope>NUCLEOTIDE SEQUENCE [LARGE SCALE GENOMIC DNA]</scope>
    <source>
        <strain evidence="4 5">THS-13</strain>
    </source>
</reference>
<keyword evidence="4" id="KW-0548">Nucleotidyltransferase</keyword>